<dbReference type="SUPFAM" id="SSF52540">
    <property type="entry name" value="P-loop containing nucleoside triphosphate hydrolases"/>
    <property type="match status" value="1"/>
</dbReference>
<evidence type="ECO:0000313" key="4">
    <source>
        <dbReference type="Proteomes" id="UP000319257"/>
    </source>
</evidence>
<reference evidence="3 4" key="1">
    <citation type="submission" date="2019-06" db="EMBL/GenBank/DDBJ databases">
        <title>Draft genome sequence of the filamentous fungus Phialemoniopsis curvata isolated from diesel fuel.</title>
        <authorList>
            <person name="Varaljay V.A."/>
            <person name="Lyon W.J."/>
            <person name="Crouch A.L."/>
            <person name="Drake C.E."/>
            <person name="Hollomon J.M."/>
            <person name="Nadeau L.J."/>
            <person name="Nunn H.S."/>
            <person name="Stevenson B.S."/>
            <person name="Bojanowski C.L."/>
            <person name="Crookes-Goodson W.J."/>
        </authorList>
    </citation>
    <scope>NUCLEOTIDE SEQUENCE [LARGE SCALE GENOMIC DNA]</scope>
    <source>
        <strain evidence="3 4">D216</strain>
    </source>
</reference>
<dbReference type="AlphaFoldDB" id="A0A507B0W9"/>
<dbReference type="SUPFAM" id="SSF53474">
    <property type="entry name" value="alpha/beta-Hydrolases"/>
    <property type="match status" value="1"/>
</dbReference>
<dbReference type="InParanoid" id="A0A507B0W9"/>
<dbReference type="EMBL" id="SKBQ01000003">
    <property type="protein sequence ID" value="TPX12676.1"/>
    <property type="molecule type" value="Genomic_DNA"/>
</dbReference>
<dbReference type="GeneID" id="41968300"/>
<accession>A0A507B0W9</accession>
<evidence type="ECO:0000313" key="3">
    <source>
        <dbReference type="EMBL" id="TPX12676.1"/>
    </source>
</evidence>
<dbReference type="InterPro" id="IPR029058">
    <property type="entry name" value="AB_hydrolase_fold"/>
</dbReference>
<gene>
    <name evidence="3" type="ORF">E0L32_000853</name>
</gene>
<dbReference type="PANTHER" id="PTHR10039:SF5">
    <property type="entry name" value="NACHT DOMAIN-CONTAINING PROTEIN"/>
    <property type="match status" value="1"/>
</dbReference>
<dbReference type="Gene3D" id="3.40.50.300">
    <property type="entry name" value="P-loop containing nucleotide triphosphate hydrolases"/>
    <property type="match status" value="1"/>
</dbReference>
<evidence type="ECO:0000256" key="1">
    <source>
        <dbReference type="ARBA" id="ARBA00022737"/>
    </source>
</evidence>
<comment type="caution">
    <text evidence="3">The sequence shown here is derived from an EMBL/GenBank/DDBJ whole genome shotgun (WGS) entry which is preliminary data.</text>
</comment>
<evidence type="ECO:0000259" key="2">
    <source>
        <dbReference type="Pfam" id="PF24883"/>
    </source>
</evidence>
<keyword evidence="1" id="KW-0677">Repeat</keyword>
<keyword evidence="4" id="KW-1185">Reference proteome</keyword>
<sequence length="1122" mass="125907">MDPQRHTWRIQGIPLDFSREHLTDILQDHPDLQLGNTTDGDNVANSAEILTVSRDHGGRHQVATVRFCHHPKKLTVGNGKRLRLTTSDFRAGRARPSLPAGITIDDHFHGITVLFSPVSEKHRADILVVPGLGSHPFGSFVSKEDGHMWLCSELVRDAPGARIMTYGYGSALQASQSVARLGDLARSLQIPMCDLLRSEPRKPLILIAHSLGGLLVKEALIQTLESQSDSDLLERVKGCIFFGVPNDGMDITSLVPMVKDGPNRLLLQSLENMNPEILRIQKKRFSKVLDYANLDLFCFFETELSPTAAKDPGTGRYKMNGTRRLLLTQASATSCLPAEMSMELSAPLARTHSDLVKFALYDDEYDKVSSHIKRIYTSSAKENHTNREKIMDSLYFQEMSYRKRQIYQDDSGSLEWIWKEGSFLSWLKSLQCLFWISGKPGSGKSTLMKYIRNSSKLKSYLDTNHSTLAWVVIDFFFDFRSEDRIANSFEGLLRSLLLQLIHEMPEKSDAVLGIALDGFDPKQEVEWTRPALLQAVKAVILTADTNMCIFVDGLDEYGGSYLELIEFFRGIESGTGKARAIVKICLASRPEALFIESFKEIGSICVQRYNVSSIRQYVAEKFRVVLQYHSEAEDVWRLINHIVENAEGVFLWAQFATQITIEGIADGENFSNLQKFLLDLPSDLEAVYDRMLHRLKPRQFQEAYVILSLVSHAPFWLTLEALHAAVCLATGRQVSTGMLSANPEIHDLTSTKSLSDFGKRTRSYTCGPMFKQVRLIHRTVKAFLDRPQALAFLTVRKEEALIDPEWLWLEICAAEIRQHPSDFAHADSRQLGSYVRQALFHHARKAEETTPESSFTILDPLLTPEVLQLFRPKVEGKVVTARNDIASKRGSDTSLSVAAKAGLVKFCRDKIKAGVDPNENGGRVLEAAIGGLREDVVNMLLEHDLVIDDWHIIDALERMSLSTVQAMLKRVTKGPIKLTNHVGQSIKPLYAVASTPLPWDGRAEHLFRYFLRLGEDINDLSGPEGTALHGAILSGFAGYGDAETLIRRLDFMLRHGADINAQKPGMCHGLIRPLDLAVRTSLEHIGYWRACYVRKGLELLIARGAESINMDNVKETIEALER</sequence>
<name>A0A507B0W9_9PEZI</name>
<organism evidence="3 4">
    <name type="scientific">Thyridium curvatum</name>
    <dbReference type="NCBI Taxonomy" id="1093900"/>
    <lineage>
        <taxon>Eukaryota</taxon>
        <taxon>Fungi</taxon>
        <taxon>Dikarya</taxon>
        <taxon>Ascomycota</taxon>
        <taxon>Pezizomycotina</taxon>
        <taxon>Sordariomycetes</taxon>
        <taxon>Sordariomycetidae</taxon>
        <taxon>Thyridiales</taxon>
        <taxon>Thyridiaceae</taxon>
        <taxon>Thyridium</taxon>
    </lineage>
</organism>
<dbReference type="PANTHER" id="PTHR10039">
    <property type="entry name" value="AMELOGENIN"/>
    <property type="match status" value="1"/>
</dbReference>
<proteinExistence type="predicted"/>
<dbReference type="RefSeq" id="XP_030994387.1">
    <property type="nucleotide sequence ID" value="XM_031143404.1"/>
</dbReference>
<protein>
    <recommendedName>
        <fullName evidence="2">Nephrocystin 3-like N-terminal domain-containing protein</fullName>
    </recommendedName>
</protein>
<dbReference type="InterPro" id="IPR027417">
    <property type="entry name" value="P-loop_NTPase"/>
</dbReference>
<dbReference type="Gene3D" id="1.25.40.20">
    <property type="entry name" value="Ankyrin repeat-containing domain"/>
    <property type="match status" value="1"/>
</dbReference>
<dbReference type="Pfam" id="PF24883">
    <property type="entry name" value="NPHP3_N"/>
    <property type="match status" value="1"/>
</dbReference>
<feature type="domain" description="Nephrocystin 3-like N-terminal" evidence="2">
    <location>
        <begin position="412"/>
        <end position="589"/>
    </location>
</feature>
<dbReference type="OrthoDB" id="21416at2759"/>
<dbReference type="Gene3D" id="3.40.50.1820">
    <property type="entry name" value="alpha/beta hydrolase"/>
    <property type="match status" value="1"/>
</dbReference>
<dbReference type="InterPro" id="IPR036770">
    <property type="entry name" value="Ankyrin_rpt-contain_sf"/>
</dbReference>
<dbReference type="Proteomes" id="UP000319257">
    <property type="component" value="Unassembled WGS sequence"/>
</dbReference>
<dbReference type="InterPro" id="IPR056884">
    <property type="entry name" value="NPHP3-like_N"/>
</dbReference>
<dbReference type="SUPFAM" id="SSF48403">
    <property type="entry name" value="Ankyrin repeat"/>
    <property type="match status" value="1"/>
</dbReference>